<dbReference type="InterPro" id="IPR007372">
    <property type="entry name" value="Lipid/polyisoprenoid-bd_YceI"/>
</dbReference>
<accession>A0A7Y8Y3R1</accession>
<feature type="domain" description="Lipid/polyisoprenoid-binding YceI-like" evidence="1">
    <location>
        <begin position="5"/>
        <end position="175"/>
    </location>
</feature>
<keyword evidence="3" id="KW-1185">Reference proteome</keyword>
<proteinExistence type="predicted"/>
<dbReference type="EMBL" id="JACBJI010000006">
    <property type="protein sequence ID" value="NYA72023.1"/>
    <property type="molecule type" value="Genomic_DNA"/>
</dbReference>
<dbReference type="PANTHER" id="PTHR34406:SF1">
    <property type="entry name" value="PROTEIN YCEI"/>
    <property type="match status" value="1"/>
</dbReference>
<dbReference type="PANTHER" id="PTHR34406">
    <property type="entry name" value="PROTEIN YCEI"/>
    <property type="match status" value="1"/>
</dbReference>
<dbReference type="InterPro" id="IPR036761">
    <property type="entry name" value="TTHA0802/YceI-like_sf"/>
</dbReference>
<evidence type="ECO:0000259" key="1">
    <source>
        <dbReference type="SMART" id="SM00867"/>
    </source>
</evidence>
<dbReference type="AlphaFoldDB" id="A0A7Y8Y3R1"/>
<organism evidence="2 3">
    <name type="scientific">Flavobacterium agri</name>
    <dbReference type="NCBI Taxonomy" id="2743471"/>
    <lineage>
        <taxon>Bacteria</taxon>
        <taxon>Pseudomonadati</taxon>
        <taxon>Bacteroidota</taxon>
        <taxon>Flavobacteriia</taxon>
        <taxon>Flavobacteriales</taxon>
        <taxon>Flavobacteriaceae</taxon>
        <taxon>Flavobacterium</taxon>
    </lineage>
</organism>
<evidence type="ECO:0000313" key="2">
    <source>
        <dbReference type="EMBL" id="NYA72023.1"/>
    </source>
</evidence>
<dbReference type="Gene3D" id="2.40.128.110">
    <property type="entry name" value="Lipid/polyisoprenoid-binding, YceI-like"/>
    <property type="match status" value="1"/>
</dbReference>
<evidence type="ECO:0000313" key="3">
    <source>
        <dbReference type="Proteomes" id="UP000535020"/>
    </source>
</evidence>
<dbReference type="SMART" id="SM00867">
    <property type="entry name" value="YceI"/>
    <property type="match status" value="1"/>
</dbReference>
<dbReference type="SUPFAM" id="SSF101874">
    <property type="entry name" value="YceI-like"/>
    <property type="match status" value="1"/>
</dbReference>
<reference evidence="2 3" key="1">
    <citation type="submission" date="2020-07" db="EMBL/GenBank/DDBJ databases">
        <authorList>
            <person name="Sun Q."/>
        </authorList>
    </citation>
    <scope>NUCLEOTIDE SEQUENCE [LARGE SCALE GENOMIC DNA]</scope>
    <source>
        <strain evidence="2 3">MAH-1</strain>
    </source>
</reference>
<comment type="caution">
    <text evidence="2">The sequence shown here is derived from an EMBL/GenBank/DDBJ whole genome shotgun (WGS) entry which is preliminary data.</text>
</comment>
<dbReference type="Pfam" id="PF04264">
    <property type="entry name" value="YceI"/>
    <property type="match status" value="1"/>
</dbReference>
<dbReference type="Proteomes" id="UP000535020">
    <property type="component" value="Unassembled WGS sequence"/>
</dbReference>
<dbReference type="RefSeq" id="WP_176006833.1">
    <property type="nucleotide sequence ID" value="NZ_JABWMI010000015.1"/>
</dbReference>
<sequence>MKTTYWEIDPAHSEIHFKIKHLVISTVTGAFRIFRGTLETNDQENFNNARIGVSIDTYSIDTNETDRDEHLKSAEFFDADTYPEIRLASTSFTHKKGDEYELIADLTLKGVTKKVTLQVLFGGELKDGFGRYRAGFEVNGTIKRHDFGIVYDGITEGGGLVLSEDVKIAANIQFVKKE</sequence>
<gene>
    <name evidence="2" type="ORF">HZF10_13925</name>
</gene>
<name>A0A7Y8Y3R1_9FLAO</name>
<protein>
    <submittedName>
        <fullName evidence="2">YceI family protein</fullName>
    </submittedName>
</protein>